<protein>
    <submittedName>
        <fullName evidence="2">Uncharacterized protein</fullName>
    </submittedName>
</protein>
<accession>A0A1G6Y580</accession>
<dbReference type="AlphaFoldDB" id="A0A1G6Y580"/>
<evidence type="ECO:0000313" key="2">
    <source>
        <dbReference type="EMBL" id="SDD85520.1"/>
    </source>
</evidence>
<evidence type="ECO:0000313" key="3">
    <source>
        <dbReference type="Proteomes" id="UP000199494"/>
    </source>
</evidence>
<dbReference type="RefSeq" id="WP_143021462.1">
    <property type="nucleotide sequence ID" value="NZ_CP016353.1"/>
</dbReference>
<organism evidence="2 3">
    <name type="scientific">Prauserella marina</name>
    <dbReference type="NCBI Taxonomy" id="530584"/>
    <lineage>
        <taxon>Bacteria</taxon>
        <taxon>Bacillati</taxon>
        <taxon>Actinomycetota</taxon>
        <taxon>Actinomycetes</taxon>
        <taxon>Pseudonocardiales</taxon>
        <taxon>Pseudonocardiaceae</taxon>
        <taxon>Prauserella</taxon>
    </lineage>
</organism>
<dbReference type="EMBL" id="FMZE01000013">
    <property type="protein sequence ID" value="SDD85520.1"/>
    <property type="molecule type" value="Genomic_DNA"/>
</dbReference>
<name>A0A1G6Y580_9PSEU</name>
<evidence type="ECO:0000256" key="1">
    <source>
        <dbReference type="SAM" id="MobiDB-lite"/>
    </source>
</evidence>
<keyword evidence="3" id="KW-1185">Reference proteome</keyword>
<reference evidence="2 3" key="1">
    <citation type="submission" date="2016-10" db="EMBL/GenBank/DDBJ databases">
        <authorList>
            <person name="de Groot N.N."/>
        </authorList>
    </citation>
    <scope>NUCLEOTIDE SEQUENCE [LARGE SCALE GENOMIC DNA]</scope>
    <source>
        <strain evidence="2 3">CGMCC 4.5506</strain>
    </source>
</reference>
<feature type="region of interest" description="Disordered" evidence="1">
    <location>
        <begin position="97"/>
        <end position="219"/>
    </location>
</feature>
<dbReference type="STRING" id="530584.SAMN05421630_113139"/>
<proteinExistence type="predicted"/>
<gene>
    <name evidence="2" type="ORF">SAMN05421630_113139</name>
</gene>
<feature type="compositionally biased region" description="Polar residues" evidence="1">
    <location>
        <begin position="204"/>
        <end position="213"/>
    </location>
</feature>
<feature type="compositionally biased region" description="Low complexity" evidence="1">
    <location>
        <begin position="174"/>
        <end position="198"/>
    </location>
</feature>
<dbReference type="OrthoDB" id="4966929at2"/>
<sequence length="219" mass="22524">MTPGMKIASAVVGGYILGRRKKAKLAITMGAWLLGKKLNLNPQQLVTDLTKQLSTSPQLSGVRDQLRGEVMSAGKTMATAIATRQADKLTGALQDRTEKLGRDVQDTAGKTVDSARDTVTRSAGADSGTDESGGTDRGDGRRKANGGAESAAKPSRRTRASSASTKTPAKRTKASASGKTTARSGSASKSAASRGTGTRKAAGSRSTAQTKRGTTGKRS</sequence>
<dbReference type="Proteomes" id="UP000199494">
    <property type="component" value="Unassembled WGS sequence"/>
</dbReference>